<dbReference type="PANTHER" id="PTHR33371:SF15">
    <property type="entry name" value="LIPOPROTEIN LPRN"/>
    <property type="match status" value="1"/>
</dbReference>
<dbReference type="Proteomes" id="UP000031004">
    <property type="component" value="Unassembled WGS sequence"/>
</dbReference>
<gene>
    <name evidence="5" type="ORF">QQ44_17935</name>
</gene>
<dbReference type="RefSeq" id="WP_039322586.1">
    <property type="nucleotide sequence ID" value="NZ_JTLZ01000008.1"/>
</dbReference>
<dbReference type="InterPro" id="IPR003399">
    <property type="entry name" value="Mce/MlaD"/>
</dbReference>
<evidence type="ECO:0000256" key="2">
    <source>
        <dbReference type="SAM" id="SignalP"/>
    </source>
</evidence>
<keyword evidence="6" id="KW-1185">Reference proteome</keyword>
<evidence type="ECO:0000259" key="3">
    <source>
        <dbReference type="Pfam" id="PF02470"/>
    </source>
</evidence>
<evidence type="ECO:0000256" key="1">
    <source>
        <dbReference type="SAM" id="MobiDB-lite"/>
    </source>
</evidence>
<accession>A0ABR4YSP8</accession>
<proteinExistence type="predicted"/>
<feature type="compositionally biased region" description="Pro residues" evidence="1">
    <location>
        <begin position="402"/>
        <end position="419"/>
    </location>
</feature>
<feature type="domain" description="Mce/MlaD" evidence="3">
    <location>
        <begin position="46"/>
        <end position="119"/>
    </location>
</feature>
<name>A0ABR4YSP8_9MYCO</name>
<evidence type="ECO:0000259" key="4">
    <source>
        <dbReference type="Pfam" id="PF11887"/>
    </source>
</evidence>
<dbReference type="Pfam" id="PF02470">
    <property type="entry name" value="MlaD"/>
    <property type="match status" value="1"/>
</dbReference>
<dbReference type="InterPro" id="IPR052336">
    <property type="entry name" value="MlaD_Phospholipid_Transporter"/>
</dbReference>
<feature type="region of interest" description="Disordered" evidence="1">
    <location>
        <begin position="361"/>
        <end position="460"/>
    </location>
</feature>
<dbReference type="NCBIfam" id="TIGR00996">
    <property type="entry name" value="Mtu_fam_mce"/>
    <property type="match status" value="1"/>
</dbReference>
<dbReference type="Pfam" id="PF11887">
    <property type="entry name" value="Mce4_CUP1"/>
    <property type="match status" value="1"/>
</dbReference>
<keyword evidence="2" id="KW-0732">Signal</keyword>
<feature type="domain" description="Mammalian cell entry C-terminal" evidence="4">
    <location>
        <begin position="127"/>
        <end position="298"/>
    </location>
</feature>
<feature type="compositionally biased region" description="Low complexity" evidence="1">
    <location>
        <begin position="434"/>
        <end position="443"/>
    </location>
</feature>
<feature type="chain" id="PRO_5045558117" evidence="2">
    <location>
        <begin position="28"/>
        <end position="460"/>
    </location>
</feature>
<evidence type="ECO:0000313" key="6">
    <source>
        <dbReference type="Proteomes" id="UP000031004"/>
    </source>
</evidence>
<dbReference type="InterPro" id="IPR024516">
    <property type="entry name" value="Mce_C"/>
</dbReference>
<sequence length="460" mass="48133">MIRGKQLRLTIAAGSCIALTASGCAFQGVNSLPLPGAVGRGADSSVYHVEIANVATLEPNSPVMMNDVVVGSVRSLSVKDWHADVEFSVKPDVVVPANVVASVGQTSLLGSMHLALNPPAGQAPDGKLPPGATIALNDSSTYPTTEQTLSSLATVVNGGGLGQMGDIIHNFSAAINGRETDFRDLLTRLDTFVGALDAQRDNIIASIEGLNQLASTFAAQRDVITRALEKIPPALDVLIRERPRFTTALQKLGTFSSTANQFVNESQADLVRNLKNLEPALKALANVGPDLASVLEYAPHFPFTQSFMDRVIRGDYYNLFAYFDMTIPHLKRSLLMGTRWEQGDAQNVPVPGDPSYLNYTYDPLKTGVNPPPPGAFPDEPAVPDAPPPPDLPAPTYSGPVLPVVPPAPMTMPGGPPQPVAPSSSSTSVFAGPYAQQGGSAPADQPAPPAPPTPPTTGGGG</sequence>
<organism evidence="5 6">
    <name type="scientific">Mycolicibacterium setense</name>
    <dbReference type="NCBI Taxonomy" id="431269"/>
    <lineage>
        <taxon>Bacteria</taxon>
        <taxon>Bacillati</taxon>
        <taxon>Actinomycetota</taxon>
        <taxon>Actinomycetes</taxon>
        <taxon>Mycobacteriales</taxon>
        <taxon>Mycobacteriaceae</taxon>
        <taxon>Mycolicibacterium</taxon>
    </lineage>
</organism>
<dbReference type="PROSITE" id="PS51257">
    <property type="entry name" value="PROKAR_LIPOPROTEIN"/>
    <property type="match status" value="1"/>
</dbReference>
<dbReference type="InterPro" id="IPR005693">
    <property type="entry name" value="Mce"/>
</dbReference>
<feature type="compositionally biased region" description="Pro residues" evidence="1">
    <location>
        <begin position="444"/>
        <end position="454"/>
    </location>
</feature>
<dbReference type="PANTHER" id="PTHR33371">
    <property type="entry name" value="INTERMEMBRANE PHOSPHOLIPID TRANSPORT SYSTEM BINDING PROTEIN MLAD-RELATED"/>
    <property type="match status" value="1"/>
</dbReference>
<comment type="caution">
    <text evidence="5">The sequence shown here is derived from an EMBL/GenBank/DDBJ whole genome shotgun (WGS) entry which is preliminary data.</text>
</comment>
<protein>
    <submittedName>
        <fullName evidence="5">Mammalian cell entry protein</fullName>
    </submittedName>
</protein>
<reference evidence="5 6" key="1">
    <citation type="submission" date="2014-11" db="EMBL/GenBank/DDBJ databases">
        <title>Mycobacterium setense Manresensis Genome.</title>
        <authorList>
            <person name="Rech G."/>
            <person name="Sumoy L."/>
        </authorList>
    </citation>
    <scope>NUCLEOTIDE SEQUENCE [LARGE SCALE GENOMIC DNA]</scope>
    <source>
        <strain evidence="5 6">Manresensis</strain>
    </source>
</reference>
<evidence type="ECO:0000313" key="5">
    <source>
        <dbReference type="EMBL" id="KHO24023.1"/>
    </source>
</evidence>
<feature type="compositionally biased region" description="Pro residues" evidence="1">
    <location>
        <begin position="383"/>
        <end position="392"/>
    </location>
</feature>
<feature type="signal peptide" evidence="2">
    <location>
        <begin position="1"/>
        <end position="27"/>
    </location>
</feature>
<dbReference type="EMBL" id="JTLZ01000008">
    <property type="protein sequence ID" value="KHO24023.1"/>
    <property type="molecule type" value="Genomic_DNA"/>
</dbReference>